<proteinExistence type="predicted"/>
<feature type="chain" id="PRO_5018264526" evidence="1">
    <location>
        <begin position="22"/>
        <end position="196"/>
    </location>
</feature>
<comment type="caution">
    <text evidence="2">The sequence shown here is derived from an EMBL/GenBank/DDBJ whole genome shotgun (WGS) entry which is preliminary data.</text>
</comment>
<name>A0A3N0G401_9GAMM</name>
<dbReference type="Pfam" id="PF07087">
    <property type="entry name" value="DUF1353"/>
    <property type="match status" value="1"/>
</dbReference>
<dbReference type="Proteomes" id="UP000276061">
    <property type="component" value="Unassembled WGS sequence"/>
</dbReference>
<sequence length="196" mass="21947">MNKLFIVVIAMLITSCTTIPAPTVRPFADSHDWVLMEDITYQIGESGHTITVPKGFVTDFASIPKTLWSFGLSQHGPYSKAAIIHDYLYWSQGCTKEQADNILAIAMKESGVSEKTATIIYIGVRLGGKSSWLSNRAERDKQFPKIIPIGYLELPDNVTWTEYRQELIKEGVKDPEFEIHPAYCELGNSREIPGHG</sequence>
<dbReference type="EMBL" id="RJLR01000016">
    <property type="protein sequence ID" value="RNM06860.1"/>
    <property type="molecule type" value="Genomic_DNA"/>
</dbReference>
<keyword evidence="1" id="KW-0732">Signal</keyword>
<accession>A0A3N0G401</accession>
<feature type="signal peptide" evidence="1">
    <location>
        <begin position="1"/>
        <end position="21"/>
    </location>
</feature>
<evidence type="ECO:0000256" key="1">
    <source>
        <dbReference type="SAM" id="SignalP"/>
    </source>
</evidence>
<evidence type="ECO:0000313" key="2">
    <source>
        <dbReference type="EMBL" id="RNM06860.1"/>
    </source>
</evidence>
<dbReference type="AlphaFoldDB" id="A0A3N0G401"/>
<dbReference type="OrthoDB" id="88276at2"/>
<dbReference type="PROSITE" id="PS51257">
    <property type="entry name" value="PROKAR_LIPOPROTEIN"/>
    <property type="match status" value="1"/>
</dbReference>
<dbReference type="InterPro" id="IPR010767">
    <property type="entry name" value="Phage_CGC-2007_Cje0229"/>
</dbReference>
<organism evidence="2 3">
    <name type="scientific">Dickeya undicola</name>
    <dbReference type="NCBI Taxonomy" id="1577887"/>
    <lineage>
        <taxon>Bacteria</taxon>
        <taxon>Pseudomonadati</taxon>
        <taxon>Pseudomonadota</taxon>
        <taxon>Gammaproteobacteria</taxon>
        <taxon>Enterobacterales</taxon>
        <taxon>Pectobacteriaceae</taxon>
        <taxon>Dickeya</taxon>
    </lineage>
</organism>
<evidence type="ECO:0000313" key="3">
    <source>
        <dbReference type="Proteomes" id="UP000276061"/>
    </source>
</evidence>
<gene>
    <name evidence="2" type="ORF">EF878_08575</name>
</gene>
<dbReference type="RefSeq" id="WP_123252463.1">
    <property type="nucleotide sequence ID" value="NZ_RJLR01000016.1"/>
</dbReference>
<reference evidence="2 3" key="1">
    <citation type="submission" date="2018-11" db="EMBL/GenBank/DDBJ databases">
        <title>Characterization of surface water Dickeya isolates.</title>
        <authorList>
            <person name="Van Gijsegem F."/>
            <person name="Pedron J."/>
        </authorList>
    </citation>
    <scope>NUCLEOTIDE SEQUENCE [LARGE SCALE GENOMIC DNA]</scope>
    <source>
        <strain evidence="2 3">FVG1-MFV-O17</strain>
    </source>
</reference>
<protein>
    <submittedName>
        <fullName evidence="2">DUF1353 domain-containing protein</fullName>
    </submittedName>
</protein>